<dbReference type="SUPFAM" id="SSF49482">
    <property type="entry name" value="Aromatic compound dioxygenase"/>
    <property type="match status" value="1"/>
</dbReference>
<dbReference type="GO" id="GO:0016702">
    <property type="term" value="F:oxidoreductase activity, acting on single donors with incorporation of molecular oxygen, incorporation of two atoms of oxygen"/>
    <property type="evidence" value="ECO:0007669"/>
    <property type="project" value="InterPro"/>
</dbReference>
<feature type="domain" description="Intradiol ring-cleavage dioxygenases" evidence="1">
    <location>
        <begin position="146"/>
        <end position="239"/>
    </location>
</feature>
<dbReference type="VEuPathDB" id="FungiDB:CCM_05310"/>
<evidence type="ECO:0000313" key="3">
    <source>
        <dbReference type="Proteomes" id="UP000001610"/>
    </source>
</evidence>
<dbReference type="CDD" id="cd03457">
    <property type="entry name" value="intradiol_dioxygenase_like"/>
    <property type="match status" value="1"/>
</dbReference>
<sequence length="358" mass="39663">MSEGINTTNLFNLFNHLTKAMYTNILSLALGLASVPLVAGHPGEDHHKEAMKRREFLANNVANLDHCAGQLEASGVTARSIQRRQNLIHGIREKRGLNVRSEGHVGRSYDAEVSQAATFKSNASCVLAPEEILGPYYVAGEFIRSNVVEDQVGVPVHLDISFIDVTTCKPLVNSYADIWQANSTGVYGGVIQEGFEDRNDSWEDTWGLTWLRGIQKTDNDGAVHFETIFPGHYEGRTVHIHVLTHPHATPLPNNTIIDERASHVGQMYFDQDLVDRVETLAPYNTNQNPKTSNEEDEFLQGDLQAGGYPYLQYKLVGDKLEDGLVAWLNFGVNGTQDKVVDPITTYHPRPTKPANACA</sequence>
<dbReference type="OMA" id="KPANACA"/>
<gene>
    <name evidence="2" type="ORF">CCM_05310</name>
</gene>
<dbReference type="PANTHER" id="PTHR34315">
    <property type="match status" value="1"/>
</dbReference>
<dbReference type="RefSeq" id="XP_006670517.1">
    <property type="nucleotide sequence ID" value="XM_006670454.1"/>
</dbReference>
<dbReference type="GeneID" id="18167328"/>
<evidence type="ECO:0000313" key="2">
    <source>
        <dbReference type="EMBL" id="EGX91152.1"/>
    </source>
</evidence>
<name>G3JJ05_CORMM</name>
<protein>
    <submittedName>
        <fullName evidence="2">Extracellular dioxygenase, putative</fullName>
    </submittedName>
</protein>
<proteinExistence type="predicted"/>
<dbReference type="Proteomes" id="UP000001610">
    <property type="component" value="Unassembled WGS sequence"/>
</dbReference>
<keyword evidence="3" id="KW-1185">Reference proteome</keyword>
<evidence type="ECO:0000259" key="1">
    <source>
        <dbReference type="Pfam" id="PF00775"/>
    </source>
</evidence>
<keyword evidence="2" id="KW-0223">Dioxygenase</keyword>
<dbReference type="eggNOG" id="ENOG502QPRK">
    <property type="taxonomic scope" value="Eukaryota"/>
</dbReference>
<dbReference type="InParanoid" id="G3JJ05"/>
<dbReference type="Pfam" id="PF00775">
    <property type="entry name" value="Dioxygenase_C"/>
    <property type="match status" value="1"/>
</dbReference>
<dbReference type="KEGG" id="cmt:CCM_05310"/>
<dbReference type="HOGENOM" id="CLU_027719_0_1_1"/>
<accession>G3JJ05</accession>
<dbReference type="InterPro" id="IPR000627">
    <property type="entry name" value="Intradiol_dOase_C"/>
</dbReference>
<dbReference type="PANTHER" id="PTHR34315:SF1">
    <property type="entry name" value="INTRADIOL RING-CLEAVAGE DIOXYGENASES DOMAIN-CONTAINING PROTEIN-RELATED"/>
    <property type="match status" value="1"/>
</dbReference>
<dbReference type="Gene3D" id="2.60.130.10">
    <property type="entry name" value="Aromatic compound dioxygenase"/>
    <property type="match status" value="1"/>
</dbReference>
<dbReference type="OrthoDB" id="121380at2759"/>
<reference evidence="2 3" key="1">
    <citation type="journal article" date="2011" name="Genome Biol.">
        <title>Genome sequence of the insect pathogenic fungus Cordyceps militaris, a valued traditional Chinese medicine.</title>
        <authorList>
            <person name="Zheng P."/>
            <person name="Xia Y."/>
            <person name="Xiao G."/>
            <person name="Xiong C."/>
            <person name="Hu X."/>
            <person name="Zhang S."/>
            <person name="Zheng H."/>
            <person name="Huang Y."/>
            <person name="Zhou Y."/>
            <person name="Wang S."/>
            <person name="Zhao G.P."/>
            <person name="Liu X."/>
            <person name="St Leger R.J."/>
            <person name="Wang C."/>
        </authorList>
    </citation>
    <scope>NUCLEOTIDE SEQUENCE [LARGE SCALE GENOMIC DNA]</scope>
    <source>
        <strain evidence="2 3">CM01</strain>
    </source>
</reference>
<dbReference type="GO" id="GO:0008199">
    <property type="term" value="F:ferric iron binding"/>
    <property type="evidence" value="ECO:0007669"/>
    <property type="project" value="InterPro"/>
</dbReference>
<keyword evidence="2" id="KW-0560">Oxidoreductase</keyword>
<organism evidence="2 3">
    <name type="scientific">Cordyceps militaris (strain CM01)</name>
    <name type="common">Caterpillar fungus</name>
    <dbReference type="NCBI Taxonomy" id="983644"/>
    <lineage>
        <taxon>Eukaryota</taxon>
        <taxon>Fungi</taxon>
        <taxon>Dikarya</taxon>
        <taxon>Ascomycota</taxon>
        <taxon>Pezizomycotina</taxon>
        <taxon>Sordariomycetes</taxon>
        <taxon>Hypocreomycetidae</taxon>
        <taxon>Hypocreales</taxon>
        <taxon>Cordycipitaceae</taxon>
        <taxon>Cordyceps</taxon>
    </lineage>
</organism>
<dbReference type="InterPro" id="IPR015889">
    <property type="entry name" value="Intradiol_dOase_core"/>
</dbReference>
<dbReference type="EMBL" id="JH126402">
    <property type="protein sequence ID" value="EGX91152.1"/>
    <property type="molecule type" value="Genomic_DNA"/>
</dbReference>
<dbReference type="AlphaFoldDB" id="G3JJ05"/>